<protein>
    <submittedName>
        <fullName evidence="1">Uncharacterized protein</fullName>
    </submittedName>
</protein>
<evidence type="ECO:0000313" key="1">
    <source>
        <dbReference type="EMBL" id="EEX78402.1"/>
    </source>
</evidence>
<organism evidence="1 2">
    <name type="scientific">Selenomonas sputigena (strain ATCC 35185 / DSM 20758 / CCUG 44933 / VPI D19B-28)</name>
    <dbReference type="NCBI Taxonomy" id="546271"/>
    <lineage>
        <taxon>Bacteria</taxon>
        <taxon>Bacillati</taxon>
        <taxon>Bacillota</taxon>
        <taxon>Negativicutes</taxon>
        <taxon>Selenomonadales</taxon>
        <taxon>Selenomonadaceae</taxon>
        <taxon>Selenomonas</taxon>
    </lineage>
</organism>
<sequence>MQGHDSHHEKIEHHNSVRYNVHGEFTSLKWSAPFEFELLDFHAKK</sequence>
<dbReference type="AlphaFoldDB" id="C9LRY4"/>
<dbReference type="Proteomes" id="UP000003505">
    <property type="component" value="Unassembled WGS sequence"/>
</dbReference>
<gene>
    <name evidence="1" type="ORF">SELSPUOL_00204</name>
</gene>
<evidence type="ECO:0000313" key="2">
    <source>
        <dbReference type="Proteomes" id="UP000003505"/>
    </source>
</evidence>
<accession>C9LRY4</accession>
<dbReference type="EMBL" id="ACKP02000003">
    <property type="protein sequence ID" value="EEX78402.1"/>
    <property type="molecule type" value="Genomic_DNA"/>
</dbReference>
<reference evidence="1 2" key="1">
    <citation type="submission" date="2009-09" db="EMBL/GenBank/DDBJ databases">
        <authorList>
            <person name="Weinstock G."/>
            <person name="Sodergren E."/>
            <person name="Clifton S."/>
            <person name="Fulton L."/>
            <person name="Fulton B."/>
            <person name="Courtney L."/>
            <person name="Fronick C."/>
            <person name="Harrison M."/>
            <person name="Strong C."/>
            <person name="Farmer C."/>
            <person name="Delahaunty K."/>
            <person name="Markovic C."/>
            <person name="Hall O."/>
            <person name="Minx P."/>
            <person name="Tomlinson C."/>
            <person name="Mitreva M."/>
            <person name="Nelson J."/>
            <person name="Hou S."/>
            <person name="Wollam A."/>
            <person name="Pepin K.H."/>
            <person name="Johnson M."/>
            <person name="Bhonagiri V."/>
            <person name="Nash W.E."/>
            <person name="Warren W."/>
            <person name="Chinwalla A."/>
            <person name="Mardis E.R."/>
            <person name="Wilson R.K."/>
        </authorList>
    </citation>
    <scope>NUCLEOTIDE SEQUENCE [LARGE SCALE GENOMIC DNA]</scope>
    <source>
        <strain evidence="2">ATCC 35185 / DSM 20758 / VPI D19B-28</strain>
    </source>
</reference>
<name>C9LRY4_SELS3</name>
<comment type="caution">
    <text evidence="1">The sequence shown here is derived from an EMBL/GenBank/DDBJ whole genome shotgun (WGS) entry which is preliminary data.</text>
</comment>
<proteinExistence type="predicted"/>